<name>A0A328A8L9_9CAUL</name>
<dbReference type="EMBL" id="QFYR01000005">
    <property type="protein sequence ID" value="RAK50900.1"/>
    <property type="molecule type" value="Genomic_DNA"/>
</dbReference>
<dbReference type="PANTHER" id="PTHR35024:SF4">
    <property type="entry name" value="POLYMER-FORMING CYTOSKELETAL PROTEIN"/>
    <property type="match status" value="1"/>
</dbReference>
<evidence type="ECO:0000256" key="1">
    <source>
        <dbReference type="ARBA" id="ARBA00044755"/>
    </source>
</evidence>
<dbReference type="PANTHER" id="PTHR35024">
    <property type="entry name" value="HYPOTHETICAL CYTOSOLIC PROTEIN"/>
    <property type="match status" value="1"/>
</dbReference>
<dbReference type="InterPro" id="IPR007607">
    <property type="entry name" value="BacA/B"/>
</dbReference>
<dbReference type="RefSeq" id="WP_111516210.1">
    <property type="nucleotide sequence ID" value="NZ_QFYR01000005.1"/>
</dbReference>
<comment type="similarity">
    <text evidence="1">Belongs to the bactofilin family.</text>
</comment>
<reference evidence="3" key="1">
    <citation type="submission" date="2018-05" db="EMBL/GenBank/DDBJ databases">
        <authorList>
            <person name="Li X."/>
        </authorList>
    </citation>
    <scope>NUCLEOTIDE SEQUENCE [LARGE SCALE GENOMIC DNA]</scope>
    <source>
        <strain evidence="3">YIM 73061</strain>
    </source>
</reference>
<comment type="caution">
    <text evidence="2">The sequence shown here is derived from an EMBL/GenBank/DDBJ whole genome shotgun (WGS) entry which is preliminary data.</text>
</comment>
<organism evidence="2 3">
    <name type="scientific">Phenylobacterium deserti</name>
    <dbReference type="NCBI Taxonomy" id="1914756"/>
    <lineage>
        <taxon>Bacteria</taxon>
        <taxon>Pseudomonadati</taxon>
        <taxon>Pseudomonadota</taxon>
        <taxon>Alphaproteobacteria</taxon>
        <taxon>Caulobacterales</taxon>
        <taxon>Caulobacteraceae</taxon>
        <taxon>Phenylobacterium</taxon>
    </lineage>
</organism>
<accession>A0A328A8L9</accession>
<dbReference type="AlphaFoldDB" id="A0A328A8L9"/>
<protein>
    <submittedName>
        <fullName evidence="2">Cell shape determination protein CcmA</fullName>
    </submittedName>
</protein>
<sequence>MFSKTDKSTGAARTEFAAAEPAGRRPIAASLIAENVTINGDLASDGDVQLDGTLVGDLRVGRLTIGETGRVEGAVEAETVDIRGRVTGSITAKAVRLYATADVEGDITHAQLAIDAGASFQGRSLKFQAPVEVTALIEAAE</sequence>
<evidence type="ECO:0000313" key="2">
    <source>
        <dbReference type="EMBL" id="RAK50900.1"/>
    </source>
</evidence>
<dbReference type="OrthoDB" id="5738271at2"/>
<proteinExistence type="inferred from homology"/>
<gene>
    <name evidence="2" type="ORF">DJ018_17170</name>
</gene>
<evidence type="ECO:0000313" key="3">
    <source>
        <dbReference type="Proteomes" id="UP000249725"/>
    </source>
</evidence>
<keyword evidence="3" id="KW-1185">Reference proteome</keyword>
<dbReference type="Pfam" id="PF04519">
    <property type="entry name" value="Bactofilin"/>
    <property type="match status" value="1"/>
</dbReference>
<dbReference type="Proteomes" id="UP000249725">
    <property type="component" value="Unassembled WGS sequence"/>
</dbReference>